<accession>A0A318K792</accession>
<name>A0A318K792_9NEIS</name>
<organism evidence="1 2">
    <name type="scientific">Aquitalea magnusonii</name>
    <dbReference type="NCBI Taxonomy" id="332411"/>
    <lineage>
        <taxon>Bacteria</taxon>
        <taxon>Pseudomonadati</taxon>
        <taxon>Pseudomonadota</taxon>
        <taxon>Betaproteobacteria</taxon>
        <taxon>Neisseriales</taxon>
        <taxon>Chromobacteriaceae</taxon>
        <taxon>Aquitalea</taxon>
    </lineage>
</organism>
<dbReference type="Proteomes" id="UP000248395">
    <property type="component" value="Unassembled WGS sequence"/>
</dbReference>
<dbReference type="EMBL" id="QJKC01000003">
    <property type="protein sequence ID" value="PXX50065.1"/>
    <property type="molecule type" value="Genomic_DNA"/>
</dbReference>
<dbReference type="RefSeq" id="WP_059286863.1">
    <property type="nucleotide sequence ID" value="NZ_LNQU01000118.1"/>
</dbReference>
<evidence type="ECO:0000313" key="1">
    <source>
        <dbReference type="EMBL" id="PXX50065.1"/>
    </source>
</evidence>
<gene>
    <name evidence="1" type="ORF">DFR38_103245</name>
</gene>
<dbReference type="AlphaFoldDB" id="A0A318K792"/>
<protein>
    <submittedName>
        <fullName evidence="1">Uncharacterized protein</fullName>
    </submittedName>
</protein>
<comment type="caution">
    <text evidence="1">The sequence shown here is derived from an EMBL/GenBank/DDBJ whole genome shotgun (WGS) entry which is preliminary data.</text>
</comment>
<reference evidence="1 2" key="1">
    <citation type="submission" date="2018-05" db="EMBL/GenBank/DDBJ databases">
        <title>Genomic Encyclopedia of Type Strains, Phase IV (KMG-IV): sequencing the most valuable type-strain genomes for metagenomic binning, comparative biology and taxonomic classification.</title>
        <authorList>
            <person name="Goeker M."/>
        </authorList>
    </citation>
    <scope>NUCLEOTIDE SEQUENCE [LARGE SCALE GENOMIC DNA]</scope>
    <source>
        <strain evidence="1 2">DSM 25134</strain>
    </source>
</reference>
<sequence>MSEHRSLLRKSLLLLLVLLLLAGWGGLRARHSLLTMDIAKMNTSRPWKMASLVLLTPDERRQIKDFTHDKHEDWDKFFTLASGISIQKIIDTQSQLEQQAANKPQ</sequence>
<dbReference type="OrthoDB" id="8595261at2"/>
<keyword evidence="2" id="KW-1185">Reference proteome</keyword>
<evidence type="ECO:0000313" key="2">
    <source>
        <dbReference type="Proteomes" id="UP000248395"/>
    </source>
</evidence>
<proteinExistence type="predicted"/>